<dbReference type="RefSeq" id="WP_317793068.1">
    <property type="nucleotide sequence ID" value="NZ_AP028461.1"/>
</dbReference>
<proteinExistence type="predicted"/>
<accession>A0ABW4A7N3</accession>
<organism evidence="2 3">
    <name type="scientific">Actinoplanes sichuanensis</name>
    <dbReference type="NCBI Taxonomy" id="512349"/>
    <lineage>
        <taxon>Bacteria</taxon>
        <taxon>Bacillati</taxon>
        <taxon>Actinomycetota</taxon>
        <taxon>Actinomycetes</taxon>
        <taxon>Micromonosporales</taxon>
        <taxon>Micromonosporaceae</taxon>
        <taxon>Actinoplanes</taxon>
    </lineage>
</organism>
<dbReference type="EMBL" id="JBHTMK010000018">
    <property type="protein sequence ID" value="MFD1366305.1"/>
    <property type="molecule type" value="Genomic_DNA"/>
</dbReference>
<feature type="transmembrane region" description="Helical" evidence="1">
    <location>
        <begin position="173"/>
        <end position="197"/>
    </location>
</feature>
<sequence>MLGTVTALLAWAATIDYSPLAGFLAVLVSALAAVFWQARRTGLLGPLDNGAVAWTLRAAGYALAVAVAGFAIVHTHPATLEAADTGAAILTLATVATAFVTALALVFSPAVPARVRYTAIGGSLAATLIWLSAVVIAAPIPATVGWALAAAGAAAITAVLADARPSGTTAGGLIAGLLAVAGTLALIFAAVVALAHWGPDALIPNVTPHAPAGRQIAESRIEIVDPYIVVLVLSAVAATALSLTAVFAPTGDPRRAP</sequence>
<gene>
    <name evidence="2" type="ORF">ACFQ5G_13210</name>
</gene>
<evidence type="ECO:0000313" key="3">
    <source>
        <dbReference type="Proteomes" id="UP001597183"/>
    </source>
</evidence>
<evidence type="ECO:0000313" key="2">
    <source>
        <dbReference type="EMBL" id="MFD1366305.1"/>
    </source>
</evidence>
<name>A0ABW4A7N3_9ACTN</name>
<feature type="transmembrane region" description="Helical" evidence="1">
    <location>
        <begin position="144"/>
        <end position="161"/>
    </location>
</feature>
<feature type="transmembrane region" description="Helical" evidence="1">
    <location>
        <begin position="85"/>
        <end position="107"/>
    </location>
</feature>
<keyword evidence="1" id="KW-0472">Membrane</keyword>
<comment type="caution">
    <text evidence="2">The sequence shown here is derived from an EMBL/GenBank/DDBJ whole genome shotgun (WGS) entry which is preliminary data.</text>
</comment>
<keyword evidence="1" id="KW-1133">Transmembrane helix</keyword>
<feature type="transmembrane region" description="Helical" evidence="1">
    <location>
        <begin position="50"/>
        <end position="73"/>
    </location>
</feature>
<protein>
    <submittedName>
        <fullName evidence="2">Uncharacterized protein</fullName>
    </submittedName>
</protein>
<feature type="transmembrane region" description="Helical" evidence="1">
    <location>
        <begin position="227"/>
        <end position="248"/>
    </location>
</feature>
<keyword evidence="1" id="KW-0812">Transmembrane</keyword>
<keyword evidence="3" id="KW-1185">Reference proteome</keyword>
<evidence type="ECO:0000256" key="1">
    <source>
        <dbReference type="SAM" id="Phobius"/>
    </source>
</evidence>
<reference evidence="3" key="1">
    <citation type="journal article" date="2019" name="Int. J. Syst. Evol. Microbiol.">
        <title>The Global Catalogue of Microorganisms (GCM) 10K type strain sequencing project: providing services to taxonomists for standard genome sequencing and annotation.</title>
        <authorList>
            <consortium name="The Broad Institute Genomics Platform"/>
            <consortium name="The Broad Institute Genome Sequencing Center for Infectious Disease"/>
            <person name="Wu L."/>
            <person name="Ma J."/>
        </authorList>
    </citation>
    <scope>NUCLEOTIDE SEQUENCE [LARGE SCALE GENOMIC DNA]</scope>
    <source>
        <strain evidence="3">CCM 7526</strain>
    </source>
</reference>
<dbReference type="Proteomes" id="UP001597183">
    <property type="component" value="Unassembled WGS sequence"/>
</dbReference>
<feature type="transmembrane region" description="Helical" evidence="1">
    <location>
        <begin position="119"/>
        <end position="138"/>
    </location>
</feature>
<feature type="transmembrane region" description="Helical" evidence="1">
    <location>
        <begin position="20"/>
        <end position="38"/>
    </location>
</feature>